<feature type="transmembrane region" description="Helical" evidence="1">
    <location>
        <begin position="106"/>
        <end position="126"/>
    </location>
</feature>
<name>A0ABX2ZZ42_9GAMM</name>
<evidence type="ECO:0000313" key="3">
    <source>
        <dbReference type="Proteomes" id="UP000094329"/>
    </source>
</evidence>
<dbReference type="RefSeq" id="WP_069311663.1">
    <property type="nucleotide sequence ID" value="NZ_MDTU01000001.1"/>
</dbReference>
<keyword evidence="1" id="KW-1133">Transmembrane helix</keyword>
<sequence>MITLLKVPVEHFGFYFAVIGIVFLLVALLADIQQKKIGTYSTVLIGAILATLAGIAMLVWYLMFGLTVMSFFAPMLVMAIGGAMLMGGGAGGAIEPFPEMAGTASALFGFCEFIFAFIVSTIVLEWKVTSTIPLAMTLIVLGASATLVVFVSPRVKIKRYGQDTDMGRS</sequence>
<dbReference type="Proteomes" id="UP000094329">
    <property type="component" value="Unassembled WGS sequence"/>
</dbReference>
<proteinExistence type="predicted"/>
<keyword evidence="3" id="KW-1185">Reference proteome</keyword>
<protein>
    <recommendedName>
        <fullName evidence="4">Major facilitator superfamily (MFS) profile domain-containing protein</fullName>
    </recommendedName>
</protein>
<keyword evidence="1" id="KW-0472">Membrane</keyword>
<feature type="transmembrane region" description="Helical" evidence="1">
    <location>
        <begin position="42"/>
        <end position="63"/>
    </location>
</feature>
<dbReference type="Gene3D" id="1.20.1720.10">
    <property type="entry name" value="Multidrug resistance protein D"/>
    <property type="match status" value="1"/>
</dbReference>
<reference evidence="2 3" key="1">
    <citation type="submission" date="2016-08" db="EMBL/GenBank/DDBJ databases">
        <title>Draft genome sequence of Candidatus Piscirickettsia litoralis, from seawater.</title>
        <authorList>
            <person name="Wan X."/>
            <person name="Lee A.J."/>
            <person name="Hou S."/>
            <person name="Donachie S.P."/>
        </authorList>
    </citation>
    <scope>NUCLEOTIDE SEQUENCE [LARGE SCALE GENOMIC DNA]</scope>
    <source>
        <strain evidence="2 3">Y2</strain>
    </source>
</reference>
<dbReference type="SUPFAM" id="SSF103473">
    <property type="entry name" value="MFS general substrate transporter"/>
    <property type="match status" value="1"/>
</dbReference>
<gene>
    <name evidence="2" type="ORF">BGC07_01340</name>
</gene>
<dbReference type="EMBL" id="MDTU01000001">
    <property type="protein sequence ID" value="ODN41861.1"/>
    <property type="molecule type" value="Genomic_DNA"/>
</dbReference>
<keyword evidence="1" id="KW-0812">Transmembrane</keyword>
<organism evidence="2 3">
    <name type="scientific">Piscirickettsia litoralis</name>
    <dbReference type="NCBI Taxonomy" id="1891921"/>
    <lineage>
        <taxon>Bacteria</taxon>
        <taxon>Pseudomonadati</taxon>
        <taxon>Pseudomonadota</taxon>
        <taxon>Gammaproteobacteria</taxon>
        <taxon>Thiotrichales</taxon>
        <taxon>Piscirickettsiaceae</taxon>
        <taxon>Piscirickettsia</taxon>
    </lineage>
</organism>
<accession>A0ABX2ZZ42</accession>
<feature type="transmembrane region" description="Helical" evidence="1">
    <location>
        <begin position="12"/>
        <end position="30"/>
    </location>
</feature>
<comment type="caution">
    <text evidence="2">The sequence shown here is derived from an EMBL/GenBank/DDBJ whole genome shotgun (WGS) entry which is preliminary data.</text>
</comment>
<feature type="transmembrane region" description="Helical" evidence="1">
    <location>
        <begin position="69"/>
        <end position="94"/>
    </location>
</feature>
<dbReference type="InterPro" id="IPR036259">
    <property type="entry name" value="MFS_trans_sf"/>
</dbReference>
<evidence type="ECO:0000256" key="1">
    <source>
        <dbReference type="SAM" id="Phobius"/>
    </source>
</evidence>
<evidence type="ECO:0000313" key="2">
    <source>
        <dbReference type="EMBL" id="ODN41861.1"/>
    </source>
</evidence>
<evidence type="ECO:0008006" key="4">
    <source>
        <dbReference type="Google" id="ProtNLM"/>
    </source>
</evidence>
<feature type="transmembrane region" description="Helical" evidence="1">
    <location>
        <begin position="132"/>
        <end position="151"/>
    </location>
</feature>